<feature type="compositionally biased region" description="Basic and acidic residues" evidence="1">
    <location>
        <begin position="385"/>
        <end position="397"/>
    </location>
</feature>
<dbReference type="OrthoDB" id="79452at2759"/>
<organism evidence="3">
    <name type="scientific">Sarcoptes scabiei</name>
    <name type="common">Itch mite</name>
    <name type="synonym">Acarus scabiei</name>
    <dbReference type="NCBI Taxonomy" id="52283"/>
    <lineage>
        <taxon>Eukaryota</taxon>
        <taxon>Metazoa</taxon>
        <taxon>Ecdysozoa</taxon>
        <taxon>Arthropoda</taxon>
        <taxon>Chelicerata</taxon>
        <taxon>Arachnida</taxon>
        <taxon>Acari</taxon>
        <taxon>Acariformes</taxon>
        <taxon>Sarcoptiformes</taxon>
        <taxon>Astigmata</taxon>
        <taxon>Psoroptidia</taxon>
        <taxon>Sarcoptoidea</taxon>
        <taxon>Sarcoptidae</taxon>
        <taxon>Sarcoptinae</taxon>
        <taxon>Sarcoptes</taxon>
    </lineage>
</organism>
<dbReference type="AlphaFoldDB" id="A0A834VBQ2"/>
<evidence type="ECO:0000256" key="1">
    <source>
        <dbReference type="SAM" id="MobiDB-lite"/>
    </source>
</evidence>
<sequence length="852" mass="97500">MISFQHPYDLERNASASIVKSIVVGRESSSLSNDSAIAALSASPSSSSPTTPTTKTPSSSLTTSASSSLLSSEESEEIFDDECSSTSSSSSSHDSFDLIEKKLLPKDTLEMNTKQKECENKNNNLKSVDENQNRENSIAIVEDDDDEVYDNNSRDEEKKSDSMNYRNNCNQNYSIDDEASDDVGNNVDIAFNLEQQQLKPNVAPRKSRSIPVYENFMPKISGTATPVATASRVSTTPIDYNEEDGDNYQENDRDDNLDGGDNDDDDDFDDDLLLDKEIYLKKSQPPPITGKNVRLKRWIFDHWYEYFDMNGRLFYYNSSTKMSSWKPPRRTTRIDANDISEAVQSINRNDQNGKNHLPSQQQQQQHHQQHQQSYRKYSIDDDQSDHDHRNHNVDDLRQSQQTTRQSSRLQPLTTIATATTTSPPPPPSSSLLLSSSSTVAMMQPKHYESDSELLLNNSNNKVKKIVKNLNEKDDDNDDADGDDENCVDHRDRSSKVRKHSSFFKNRSKHRKLVSIEKDPHRNHRHRFFLQEPFERSETDQVIGASEYRSSINDCDRNRIDHREATTSSSPTTAATIVNTIEDCEDLSPMMIIRKLLEQCPPKDWKQFCDPGTNKIIFHSSKQWFCTRDDDGRIYFYENPSSHISAPPTTSPSLSQSTEIPTVSSYSGQTKNSLSEENPKKTTDQNDRSNDPNLRVESHQQQPQQQQQQHRSRPPQKITSIERNLKSNSFSITDPYQDIQLKGGFKHSRPFQEYKKFIPPPPNKLDSSDIVLHDTLSQARVLISGKNKRKHWSSSYLVLTEHYLYFFKDHKNMLSVNMQLCFNSPRFSVTKSIFRKLSSISFYIINLPSFIQY</sequence>
<feature type="compositionally biased region" description="Basic and acidic residues" evidence="1">
    <location>
        <begin position="152"/>
        <end position="161"/>
    </location>
</feature>
<feature type="compositionally biased region" description="Polar residues" evidence="1">
    <location>
        <begin position="224"/>
        <end position="238"/>
    </location>
</feature>
<dbReference type="Gene3D" id="2.20.70.10">
    <property type="match status" value="1"/>
</dbReference>
<dbReference type="InterPro" id="IPR036020">
    <property type="entry name" value="WW_dom_sf"/>
</dbReference>
<feature type="compositionally biased region" description="Acidic residues" evidence="1">
    <location>
        <begin position="240"/>
        <end position="249"/>
    </location>
</feature>
<evidence type="ECO:0000259" key="2">
    <source>
        <dbReference type="PROSITE" id="PS50020"/>
    </source>
</evidence>
<feature type="compositionally biased region" description="Acidic residues" evidence="1">
    <location>
        <begin position="73"/>
        <end position="83"/>
    </location>
</feature>
<feature type="compositionally biased region" description="Acidic residues" evidence="1">
    <location>
        <begin position="472"/>
        <end position="485"/>
    </location>
</feature>
<dbReference type="Gene3D" id="2.30.29.30">
    <property type="entry name" value="Pleckstrin-homology domain (PH domain)/Phosphotyrosine-binding domain (PTB)"/>
    <property type="match status" value="1"/>
</dbReference>
<dbReference type="EMBL" id="WVUK01000064">
    <property type="protein sequence ID" value="KAF7489720.1"/>
    <property type="molecule type" value="Genomic_DNA"/>
</dbReference>
<dbReference type="SUPFAM" id="SSF51045">
    <property type="entry name" value="WW domain"/>
    <property type="match status" value="1"/>
</dbReference>
<dbReference type="CDD" id="cd00201">
    <property type="entry name" value="WW"/>
    <property type="match status" value="1"/>
</dbReference>
<name>A0A834VBQ2_SARSC</name>
<reference evidence="3" key="2">
    <citation type="submission" date="2020-01" db="EMBL/GenBank/DDBJ databases">
        <authorList>
            <person name="Korhonen P.K.K."/>
            <person name="Guangxu M.G."/>
            <person name="Wang T.W."/>
            <person name="Stroehlein A.J.S."/>
            <person name="Young N.D."/>
            <person name="Ang C.-S.A."/>
            <person name="Fernando D.W.F."/>
            <person name="Lu H.L."/>
            <person name="Taylor S.T."/>
            <person name="Ehtesham M.E.M."/>
            <person name="Najaraj S.H.N."/>
            <person name="Harsha G.H.G."/>
            <person name="Madugundu A.M."/>
            <person name="Renuse S.R."/>
            <person name="Holt D.H."/>
            <person name="Pandey A.P."/>
            <person name="Papenfuss A.P."/>
            <person name="Gasser R.B.G."/>
            <person name="Fischer K.F."/>
        </authorList>
    </citation>
    <scope>NUCLEOTIDE SEQUENCE</scope>
    <source>
        <strain evidence="3">SSS_KF_BRIS2020</strain>
    </source>
</reference>
<dbReference type="InterPro" id="IPR011993">
    <property type="entry name" value="PH-like_dom_sf"/>
</dbReference>
<feature type="compositionally biased region" description="Basic and acidic residues" evidence="1">
    <location>
        <begin position="94"/>
        <end position="120"/>
    </location>
</feature>
<reference evidence="4" key="3">
    <citation type="submission" date="2022-06" db="UniProtKB">
        <authorList>
            <consortium name="EnsemblMetazoa"/>
        </authorList>
    </citation>
    <scope>IDENTIFICATION</scope>
</reference>
<evidence type="ECO:0000313" key="5">
    <source>
        <dbReference type="Proteomes" id="UP000070412"/>
    </source>
</evidence>
<feature type="compositionally biased region" description="Basic and acidic residues" evidence="1">
    <location>
        <begin position="676"/>
        <end position="697"/>
    </location>
</feature>
<gene>
    <name evidence="3" type="ORF">SSS_6315</name>
</gene>
<feature type="compositionally biased region" description="Low complexity" evidence="1">
    <location>
        <begin position="398"/>
        <end position="411"/>
    </location>
</feature>
<feature type="compositionally biased region" description="Polar residues" evidence="1">
    <location>
        <begin position="658"/>
        <end position="675"/>
    </location>
</feature>
<proteinExistence type="predicted"/>
<dbReference type="PROSITE" id="PS01159">
    <property type="entry name" value="WW_DOMAIN_1"/>
    <property type="match status" value="1"/>
</dbReference>
<feature type="compositionally biased region" description="Low complexity" evidence="1">
    <location>
        <begin position="84"/>
        <end position="93"/>
    </location>
</feature>
<feature type="compositionally biased region" description="Low complexity" evidence="1">
    <location>
        <begin position="38"/>
        <end position="72"/>
    </location>
</feature>
<protein>
    <recommendedName>
        <fullName evidence="2">WW domain-containing protein</fullName>
    </recommendedName>
</protein>
<feature type="compositionally biased region" description="Low complexity" evidence="1">
    <location>
        <begin position="644"/>
        <end position="657"/>
    </location>
</feature>
<dbReference type="PROSITE" id="PS50020">
    <property type="entry name" value="WW_DOMAIN_2"/>
    <property type="match status" value="1"/>
</dbReference>
<evidence type="ECO:0000313" key="4">
    <source>
        <dbReference type="EnsemblMetazoa" id="KAF7489720.1"/>
    </source>
</evidence>
<feature type="compositionally biased region" description="Polar residues" evidence="1">
    <location>
        <begin position="349"/>
        <end position="359"/>
    </location>
</feature>
<feature type="region of interest" description="Disordered" evidence="1">
    <location>
        <begin position="349"/>
        <end position="411"/>
    </location>
</feature>
<feature type="compositionally biased region" description="Low complexity" evidence="1">
    <location>
        <begin position="360"/>
        <end position="372"/>
    </location>
</feature>
<feature type="region of interest" description="Disordered" evidence="1">
    <location>
        <begin position="28"/>
        <end position="166"/>
    </location>
</feature>
<reference evidence="5" key="1">
    <citation type="journal article" date="2020" name="PLoS Negl. Trop. Dis.">
        <title>High-quality nuclear genome for Sarcoptes scabiei-A critical resource for a neglected parasite.</title>
        <authorList>
            <person name="Korhonen P.K."/>
            <person name="Gasser R.B."/>
            <person name="Ma G."/>
            <person name="Wang T."/>
            <person name="Stroehlein A.J."/>
            <person name="Young N.D."/>
            <person name="Ang C.S."/>
            <person name="Fernando D.D."/>
            <person name="Lu H.C."/>
            <person name="Taylor S."/>
            <person name="Reynolds S.L."/>
            <person name="Mofiz E."/>
            <person name="Najaraj S.H."/>
            <person name="Gowda H."/>
            <person name="Madugundu A."/>
            <person name="Renuse S."/>
            <person name="Holt D."/>
            <person name="Pandey A."/>
            <person name="Papenfuss A.T."/>
            <person name="Fischer K."/>
        </authorList>
    </citation>
    <scope>NUCLEOTIDE SEQUENCE [LARGE SCALE GENOMIC DNA]</scope>
</reference>
<accession>A0A834VBQ2</accession>
<feature type="region of interest" description="Disordered" evidence="1">
    <location>
        <begin position="640"/>
        <end position="716"/>
    </location>
</feature>
<feature type="compositionally biased region" description="Acidic residues" evidence="1">
    <location>
        <begin position="257"/>
        <end position="270"/>
    </location>
</feature>
<feature type="domain" description="WW" evidence="2">
    <location>
        <begin position="303"/>
        <end position="330"/>
    </location>
</feature>
<feature type="compositionally biased region" description="Low complexity" evidence="1">
    <location>
        <begin position="698"/>
        <end position="708"/>
    </location>
</feature>
<dbReference type="Proteomes" id="UP000070412">
    <property type="component" value="Unassembled WGS sequence"/>
</dbReference>
<feature type="region of interest" description="Disordered" evidence="1">
    <location>
        <begin position="224"/>
        <end position="270"/>
    </location>
</feature>
<dbReference type="EnsemblMetazoa" id="SSS_6315s_mrna">
    <property type="protein sequence ID" value="KAF7489720.1"/>
    <property type="gene ID" value="SSS_6315"/>
</dbReference>
<dbReference type="InterPro" id="IPR001202">
    <property type="entry name" value="WW_dom"/>
</dbReference>
<evidence type="ECO:0000313" key="3">
    <source>
        <dbReference type="EMBL" id="KAF7489720.1"/>
    </source>
</evidence>
<keyword evidence="5" id="KW-1185">Reference proteome</keyword>
<feature type="region of interest" description="Disordered" evidence="1">
    <location>
        <begin position="469"/>
        <end position="503"/>
    </location>
</feature>